<keyword evidence="5" id="KW-0560">Oxidoreductase</keyword>
<evidence type="ECO:0000259" key="7">
    <source>
        <dbReference type="SMART" id="SM00829"/>
    </source>
</evidence>
<comment type="caution">
    <text evidence="8">The sequence shown here is derived from an EMBL/GenBank/DDBJ whole genome shotgun (WGS) entry which is preliminary data.</text>
</comment>
<keyword evidence="4" id="KW-0862">Zinc</keyword>
<comment type="cofactor">
    <cofactor evidence="1">
        <name>Zn(2+)</name>
        <dbReference type="ChEBI" id="CHEBI:29105"/>
    </cofactor>
</comment>
<keyword evidence="6" id="KW-0520">NAD</keyword>
<evidence type="ECO:0000313" key="9">
    <source>
        <dbReference type="Proteomes" id="UP001239445"/>
    </source>
</evidence>
<reference evidence="8" key="1">
    <citation type="submission" date="2023-06" db="EMBL/GenBank/DDBJ databases">
        <title>Genome-scale phylogeny and comparative genomics of the fungal order Sordariales.</title>
        <authorList>
            <consortium name="Lawrence Berkeley National Laboratory"/>
            <person name="Hensen N."/>
            <person name="Bonometti L."/>
            <person name="Westerberg I."/>
            <person name="Brannstrom I.O."/>
            <person name="Guillou S."/>
            <person name="Cros-Aarteil S."/>
            <person name="Calhoun S."/>
            <person name="Haridas S."/>
            <person name="Kuo A."/>
            <person name="Mondo S."/>
            <person name="Pangilinan J."/>
            <person name="Riley R."/>
            <person name="Labutti K."/>
            <person name="Andreopoulos B."/>
            <person name="Lipzen A."/>
            <person name="Chen C."/>
            <person name="Yanf M."/>
            <person name="Daum C."/>
            <person name="Ng V."/>
            <person name="Clum A."/>
            <person name="Steindorff A."/>
            <person name="Ohm R."/>
            <person name="Martin F."/>
            <person name="Silar P."/>
            <person name="Natvig D."/>
            <person name="Lalanne C."/>
            <person name="Gautier V."/>
            <person name="Ament-Velasquez S.L."/>
            <person name="Kruys A."/>
            <person name="Hutchinson M.I."/>
            <person name="Powell A.J."/>
            <person name="Barry K."/>
            <person name="Miller A.N."/>
            <person name="Grigoriev I.V."/>
            <person name="Debuchy R."/>
            <person name="Gladieux P."/>
            <person name="Thoren M.H."/>
            <person name="Johannesson H."/>
        </authorList>
    </citation>
    <scope>NUCLEOTIDE SEQUENCE</scope>
    <source>
        <strain evidence="8">PSN4</strain>
    </source>
</reference>
<dbReference type="Proteomes" id="UP001239445">
    <property type="component" value="Unassembled WGS sequence"/>
</dbReference>
<dbReference type="Pfam" id="PF08240">
    <property type="entry name" value="ADH_N"/>
    <property type="match status" value="1"/>
</dbReference>
<dbReference type="InterPro" id="IPR020843">
    <property type="entry name" value="ER"/>
</dbReference>
<dbReference type="PANTHER" id="PTHR42940:SF5">
    <property type="entry name" value="ALCOHOL DEHYDROGENASE 2"/>
    <property type="match status" value="1"/>
</dbReference>
<name>A0AAJ0BEY8_9PEZI</name>
<organism evidence="8 9">
    <name type="scientific">Echria macrotheca</name>
    <dbReference type="NCBI Taxonomy" id="438768"/>
    <lineage>
        <taxon>Eukaryota</taxon>
        <taxon>Fungi</taxon>
        <taxon>Dikarya</taxon>
        <taxon>Ascomycota</taxon>
        <taxon>Pezizomycotina</taxon>
        <taxon>Sordariomycetes</taxon>
        <taxon>Sordariomycetidae</taxon>
        <taxon>Sordariales</taxon>
        <taxon>Schizotheciaceae</taxon>
        <taxon>Echria</taxon>
    </lineage>
</organism>
<dbReference type="GO" id="GO:0046872">
    <property type="term" value="F:metal ion binding"/>
    <property type="evidence" value="ECO:0007669"/>
    <property type="project" value="UniProtKB-KW"/>
</dbReference>
<feature type="domain" description="Enoyl reductase (ER)" evidence="7">
    <location>
        <begin position="20"/>
        <end position="370"/>
    </location>
</feature>
<dbReference type="SUPFAM" id="SSF50129">
    <property type="entry name" value="GroES-like"/>
    <property type="match status" value="1"/>
</dbReference>
<keyword evidence="3" id="KW-0479">Metal-binding</keyword>
<dbReference type="Gene3D" id="3.90.180.10">
    <property type="entry name" value="Medium-chain alcohol dehydrogenases, catalytic domain"/>
    <property type="match status" value="1"/>
</dbReference>
<dbReference type="CDD" id="cd08297">
    <property type="entry name" value="CAD3"/>
    <property type="match status" value="1"/>
</dbReference>
<dbReference type="SUPFAM" id="SSF51735">
    <property type="entry name" value="NAD(P)-binding Rossmann-fold domains"/>
    <property type="match status" value="1"/>
</dbReference>
<dbReference type="GO" id="GO:0004022">
    <property type="term" value="F:alcohol dehydrogenase (NAD+) activity"/>
    <property type="evidence" value="ECO:0007669"/>
    <property type="project" value="TreeGrafter"/>
</dbReference>
<evidence type="ECO:0000256" key="5">
    <source>
        <dbReference type="ARBA" id="ARBA00023002"/>
    </source>
</evidence>
<evidence type="ECO:0000256" key="3">
    <source>
        <dbReference type="ARBA" id="ARBA00022723"/>
    </source>
</evidence>
<dbReference type="PANTHER" id="PTHR42940">
    <property type="entry name" value="ALCOHOL DEHYDROGENASE 1-RELATED"/>
    <property type="match status" value="1"/>
</dbReference>
<dbReference type="Pfam" id="PF00107">
    <property type="entry name" value="ADH_zinc_N"/>
    <property type="match status" value="1"/>
</dbReference>
<evidence type="ECO:0000313" key="8">
    <source>
        <dbReference type="EMBL" id="KAK1756752.1"/>
    </source>
</evidence>
<evidence type="ECO:0000256" key="1">
    <source>
        <dbReference type="ARBA" id="ARBA00001947"/>
    </source>
</evidence>
<dbReference type="EMBL" id="MU839831">
    <property type="protein sequence ID" value="KAK1756752.1"/>
    <property type="molecule type" value="Genomic_DNA"/>
</dbReference>
<dbReference type="InterPro" id="IPR011032">
    <property type="entry name" value="GroES-like_sf"/>
</dbReference>
<evidence type="ECO:0000256" key="4">
    <source>
        <dbReference type="ARBA" id="ARBA00022833"/>
    </source>
</evidence>
<proteinExistence type="inferred from homology"/>
<dbReference type="InterPro" id="IPR013149">
    <property type="entry name" value="ADH-like_C"/>
</dbReference>
<dbReference type="FunFam" id="3.40.50.720:FF:000039">
    <property type="entry name" value="Alcohol dehydrogenase AdhP"/>
    <property type="match status" value="1"/>
</dbReference>
<dbReference type="InterPro" id="IPR036291">
    <property type="entry name" value="NAD(P)-bd_dom_sf"/>
</dbReference>
<dbReference type="SMART" id="SM00829">
    <property type="entry name" value="PKS_ER"/>
    <property type="match status" value="1"/>
</dbReference>
<comment type="similarity">
    <text evidence="2">Belongs to the zinc-containing alcohol dehydrogenase family.</text>
</comment>
<dbReference type="Gene3D" id="3.40.50.720">
    <property type="entry name" value="NAD(P)-binding Rossmann-like Domain"/>
    <property type="match status" value="1"/>
</dbReference>
<keyword evidence="9" id="KW-1185">Reference proteome</keyword>
<evidence type="ECO:0000256" key="6">
    <source>
        <dbReference type="ARBA" id="ARBA00023027"/>
    </source>
</evidence>
<dbReference type="AlphaFoldDB" id="A0AAJ0BEY8"/>
<dbReference type="InterPro" id="IPR013154">
    <property type="entry name" value="ADH-like_N"/>
</dbReference>
<evidence type="ECO:0000256" key="2">
    <source>
        <dbReference type="ARBA" id="ARBA00008072"/>
    </source>
</evidence>
<gene>
    <name evidence="8" type="ORF">QBC47DRAFT_341491</name>
</gene>
<protein>
    <submittedName>
        <fullName evidence="8">Alcohol dehydrogenase</fullName>
    </submittedName>
</protein>
<accession>A0AAJ0BEY8</accession>
<sequence length="375" mass="38878">MTAEIQIPKEHRAVVYDKPGQVSTAVVTVPTPTPGVGEVLIRLTHSGVCSSDHGIMTQQWSHLPPTPQNQIGGHEGVGEIISFGPSTSSSGNLKIGSRVGIKWLASVCDSGSCIACLSGRDAQCPGQKISGFYYPGTFQQYAVAPASYVTPIPDGVASEMAAPLLCGGVTVYAALKKTGAQPGDAVVISGAGGGLGHLAVQIASRGMGFRVIALDTGNKESFTKSLGAESFFDITKYPRSDPESATKLATDVKKATPRGMGAASVVVCTGADAAYAQALDFLAFGGSLVCVGIPEGAGPVPIAGALPGAMIARELRILGSAVGNRKDAIETMDMAARGVIKTHFTVEPMSRLTEVFEKMERMELQGRVVLDLSRE</sequence>
<dbReference type="GO" id="GO:0005737">
    <property type="term" value="C:cytoplasm"/>
    <property type="evidence" value="ECO:0007669"/>
    <property type="project" value="TreeGrafter"/>
</dbReference>